<evidence type="ECO:0000313" key="2">
    <source>
        <dbReference type="EMBL" id="RXV68364.1"/>
    </source>
</evidence>
<organism evidence="2 3">
    <name type="scientific">Burkholderia stabilis</name>
    <dbReference type="NCBI Taxonomy" id="95485"/>
    <lineage>
        <taxon>Bacteria</taxon>
        <taxon>Pseudomonadati</taxon>
        <taxon>Pseudomonadota</taxon>
        <taxon>Betaproteobacteria</taxon>
        <taxon>Burkholderiales</taxon>
        <taxon>Burkholderiaceae</taxon>
        <taxon>Burkholderia</taxon>
        <taxon>Burkholderia cepacia complex</taxon>
    </lineage>
</organism>
<comment type="caution">
    <text evidence="2">The sequence shown here is derived from an EMBL/GenBank/DDBJ whole genome shotgun (WGS) entry which is preliminary data.</text>
</comment>
<dbReference type="EMBL" id="QWEX01000002">
    <property type="protein sequence ID" value="RXV68364.1"/>
    <property type="molecule type" value="Genomic_DNA"/>
</dbReference>
<evidence type="ECO:0000259" key="1">
    <source>
        <dbReference type="Pfam" id="PF14470"/>
    </source>
</evidence>
<dbReference type="OrthoDB" id="2307739at2"/>
<protein>
    <recommendedName>
        <fullName evidence="1">YokE-like PH domain-containing protein</fullName>
    </recommendedName>
</protein>
<dbReference type="AlphaFoldDB" id="A0A4V1PRQ0"/>
<reference evidence="2 3" key="1">
    <citation type="submission" date="2018-08" db="EMBL/GenBank/DDBJ databases">
        <title>Mountain-cultivated ginseng endophyte, Burkholderia stabilis and its activity against ginseng root rot disease.</title>
        <authorList>
            <person name="Tapan Kumar M."/>
            <person name="Bae H."/>
            <person name="Shanmugam G."/>
            <person name="Jeon J."/>
        </authorList>
    </citation>
    <scope>NUCLEOTIDE SEQUENCE [LARGE SCALE GENOMIC DNA]</scope>
    <source>
        <strain evidence="2 3">EB159</strain>
    </source>
</reference>
<name>A0A4V1PRQ0_9BURK</name>
<dbReference type="Proteomes" id="UP000289650">
    <property type="component" value="Unassembled WGS sequence"/>
</dbReference>
<evidence type="ECO:0000313" key="3">
    <source>
        <dbReference type="Proteomes" id="UP000289650"/>
    </source>
</evidence>
<dbReference type="Pfam" id="PF14470">
    <property type="entry name" value="bPH_3"/>
    <property type="match status" value="1"/>
</dbReference>
<dbReference type="InterPro" id="IPR039519">
    <property type="entry name" value="YokE-like_PH"/>
</dbReference>
<gene>
    <name evidence="2" type="ORF">D1006_24645</name>
</gene>
<sequence>MFDFKNSSKEALKAEYKRIAREIGDDQFFTKKELNHLPEILMDGEQVLAFSSGLMDGNTWLIVLTDHRVLFLDKGLIYGLKQVSINLDKVNSVSGKTGMMFGEIRIEDGASERIIKNVWKKTVVPFTNKVRDAIRDYTRVSTPVVAASVPAAADDVVSKLERLAALKERGILTEAEFVEQKMKILAS</sequence>
<proteinExistence type="predicted"/>
<feature type="domain" description="YokE-like PH" evidence="1">
    <location>
        <begin position="41"/>
        <end position="131"/>
    </location>
</feature>
<accession>A0A4V1PRQ0</accession>
<dbReference type="RefSeq" id="WP_129515972.1">
    <property type="nucleotide sequence ID" value="NZ_QWEX01000002.1"/>
</dbReference>